<keyword evidence="2" id="KW-1185">Reference proteome</keyword>
<gene>
    <name evidence="1" type="ORF">IMSHALPRED_006738</name>
</gene>
<protein>
    <submittedName>
        <fullName evidence="1">Uncharacterized protein</fullName>
    </submittedName>
</protein>
<proteinExistence type="predicted"/>
<accession>A0A8H3ISC5</accession>
<sequence length="129" mass="13524">MQPTSEPNHQSTADALAAFETPSAVKGALSMERIYQGFHLLTSDEFVVENGPGTCERGGHCGGQGWADAGPLEYGTVDWEALTAGAGSVGVKEVYRVETAGGGGQPPASCEGFGETVLSRYAAMYWVYD</sequence>
<dbReference type="OrthoDB" id="1859733at2759"/>
<name>A0A8H3ISC5_9LECA</name>
<evidence type="ECO:0000313" key="2">
    <source>
        <dbReference type="Proteomes" id="UP000664534"/>
    </source>
</evidence>
<dbReference type="AlphaFoldDB" id="A0A8H3ISC5"/>
<dbReference type="Pfam" id="PF11937">
    <property type="entry name" value="DUF3455"/>
    <property type="match status" value="1"/>
</dbReference>
<dbReference type="EMBL" id="CAJPDT010000040">
    <property type="protein sequence ID" value="CAF9925640.1"/>
    <property type="molecule type" value="Genomic_DNA"/>
</dbReference>
<dbReference type="Proteomes" id="UP000664534">
    <property type="component" value="Unassembled WGS sequence"/>
</dbReference>
<evidence type="ECO:0000313" key="1">
    <source>
        <dbReference type="EMBL" id="CAF9925640.1"/>
    </source>
</evidence>
<dbReference type="InterPro" id="IPR021851">
    <property type="entry name" value="DUF3455"/>
</dbReference>
<comment type="caution">
    <text evidence="1">The sequence shown here is derived from an EMBL/GenBank/DDBJ whole genome shotgun (WGS) entry which is preliminary data.</text>
</comment>
<reference evidence="1" key="1">
    <citation type="submission" date="2021-03" db="EMBL/GenBank/DDBJ databases">
        <authorList>
            <person name="Tagirdzhanova G."/>
        </authorList>
    </citation>
    <scope>NUCLEOTIDE SEQUENCE</scope>
</reference>
<organism evidence="1 2">
    <name type="scientific">Imshaugia aleurites</name>
    <dbReference type="NCBI Taxonomy" id="172621"/>
    <lineage>
        <taxon>Eukaryota</taxon>
        <taxon>Fungi</taxon>
        <taxon>Dikarya</taxon>
        <taxon>Ascomycota</taxon>
        <taxon>Pezizomycotina</taxon>
        <taxon>Lecanoromycetes</taxon>
        <taxon>OSLEUM clade</taxon>
        <taxon>Lecanoromycetidae</taxon>
        <taxon>Lecanorales</taxon>
        <taxon>Lecanorineae</taxon>
        <taxon>Parmeliaceae</taxon>
        <taxon>Imshaugia</taxon>
    </lineage>
</organism>